<keyword evidence="2" id="KW-0472">Membrane</keyword>
<dbReference type="Pfam" id="PF26153">
    <property type="entry name" value="LEA-2L_5"/>
    <property type="match status" value="1"/>
</dbReference>
<evidence type="ECO:0000313" key="7">
    <source>
        <dbReference type="Proteomes" id="UP000469559"/>
    </source>
</evidence>
<evidence type="ECO:0000313" key="6">
    <source>
        <dbReference type="EMBL" id="TVY16026.1"/>
    </source>
</evidence>
<dbReference type="Pfam" id="PF22786">
    <property type="entry name" value="Tag1_C"/>
    <property type="match status" value="1"/>
</dbReference>
<feature type="region of interest" description="Disordered" evidence="1">
    <location>
        <begin position="1"/>
        <end position="79"/>
    </location>
</feature>
<evidence type="ECO:0000259" key="5">
    <source>
        <dbReference type="Pfam" id="PF26153"/>
    </source>
</evidence>
<evidence type="ECO:0000259" key="3">
    <source>
        <dbReference type="Pfam" id="PF22786"/>
    </source>
</evidence>
<dbReference type="InterPro" id="IPR055011">
    <property type="entry name" value="Tag1_C"/>
</dbReference>
<feature type="domain" description="Tag1 C-terminal" evidence="3">
    <location>
        <begin position="477"/>
        <end position="590"/>
    </location>
</feature>
<feature type="compositionally biased region" description="Polar residues" evidence="1">
    <location>
        <begin position="58"/>
        <end position="75"/>
    </location>
</feature>
<proteinExistence type="predicted"/>
<dbReference type="InterPro" id="IPR059065">
    <property type="entry name" value="Ig_Tag1-like_4th"/>
</dbReference>
<feature type="domain" description="Tag1-like fifth Ig-like" evidence="5">
    <location>
        <begin position="740"/>
        <end position="852"/>
    </location>
</feature>
<dbReference type="InterPro" id="IPR059066">
    <property type="entry name" value="Ig_Tag1-like_5th"/>
</dbReference>
<evidence type="ECO:0000259" key="4">
    <source>
        <dbReference type="Pfam" id="PF26150"/>
    </source>
</evidence>
<reference evidence="6 7" key="1">
    <citation type="submission" date="2018-05" db="EMBL/GenBank/DDBJ databases">
        <title>Whole genome sequencing for identification of molecular markers to develop diagnostic detection tools for the regulated plant pathogen Lachnellula willkommii.</title>
        <authorList>
            <person name="Giroux E."/>
            <person name="Bilodeau G."/>
        </authorList>
    </citation>
    <scope>NUCLEOTIDE SEQUENCE [LARGE SCALE GENOMIC DNA]</scope>
    <source>
        <strain evidence="6 7">CBS 203.66</strain>
    </source>
</reference>
<dbReference type="PANTHER" id="PTHR35895">
    <property type="entry name" value="CHROMOSOME 16, WHOLE GENOME SHOTGUN SEQUENCE"/>
    <property type="match status" value="1"/>
</dbReference>
<dbReference type="GO" id="GO:0000329">
    <property type="term" value="C:fungal-type vacuole membrane"/>
    <property type="evidence" value="ECO:0007669"/>
    <property type="project" value="InterPro"/>
</dbReference>
<dbReference type="PANTHER" id="PTHR35895:SF3">
    <property type="entry name" value="PRE-RRNA PROCESSING PROTEIN"/>
    <property type="match status" value="1"/>
</dbReference>
<protein>
    <recommendedName>
        <fullName evidence="8">Pre-rRNA processing protein</fullName>
    </recommendedName>
</protein>
<evidence type="ECO:0000256" key="2">
    <source>
        <dbReference type="SAM" id="Phobius"/>
    </source>
</evidence>
<dbReference type="InterPro" id="IPR046368">
    <property type="entry name" value="Tag1"/>
</dbReference>
<keyword evidence="7" id="KW-1185">Reference proteome</keyword>
<keyword evidence="2" id="KW-0812">Transmembrane</keyword>
<evidence type="ECO:0008006" key="8">
    <source>
        <dbReference type="Google" id="ProtNLM"/>
    </source>
</evidence>
<comment type="caution">
    <text evidence="6">The sequence shown here is derived from an EMBL/GenBank/DDBJ whole genome shotgun (WGS) entry which is preliminary data.</text>
</comment>
<keyword evidence="2" id="KW-1133">Transmembrane helix</keyword>
<dbReference type="OrthoDB" id="5596576at2759"/>
<name>A0A8T9B966_9HELO</name>
<gene>
    <name evidence="6" type="ORF">LARI1_G003826</name>
</gene>
<dbReference type="EMBL" id="QGMF01000420">
    <property type="protein sequence ID" value="TVY16026.1"/>
    <property type="molecule type" value="Genomic_DNA"/>
</dbReference>
<dbReference type="AlphaFoldDB" id="A0A8T9B966"/>
<feature type="transmembrane region" description="Helical" evidence="2">
    <location>
        <begin position="84"/>
        <end position="105"/>
    </location>
</feature>
<feature type="domain" description="Tag1-like fourth Ig-like" evidence="4">
    <location>
        <begin position="602"/>
        <end position="718"/>
    </location>
</feature>
<evidence type="ECO:0000256" key="1">
    <source>
        <dbReference type="SAM" id="MobiDB-lite"/>
    </source>
</evidence>
<dbReference type="Pfam" id="PF26174">
    <property type="entry name" value="LEA-2_1"/>
    <property type="match status" value="1"/>
</dbReference>
<dbReference type="Proteomes" id="UP000469559">
    <property type="component" value="Unassembled WGS sequence"/>
</dbReference>
<sequence>MSDNPSSPLLGSSDRPTSKHSQHDDDHDHEITPLLSRSDSTPRYDGTEDDGEGRQPSLAATSLRSLQNGLGSTKSPKPRRRWPTVIAISILGLVAIAILTGAFLAPAAVEEYAKEALVIEPTNLSIDSFTATGVRARVQANFRMDASRVKNKDVRNIGRFGTWIAREIETKESEVQVYLPELGNILLGTATVPRVVVDIRNGHTTGIDFFTDLEPGNIEGIRQVANDWLEGRLHKLRVLGKANVGLKSGLISLGTQSISESLEFEGQSLYRNTLPSIPAYNITRLNFREVPISLTGRRGMAADVSLSVVNSYPVKFTVPPLGFDILVPNCDVDDPYIRLADATTGTINIEPNSEVDVEVGGIVRELRKPLVNACPDSKPSPLDALLGHYIKGKDTTIFVRGSEAPDGNTPEWITKIISSVTVPVPFPGRTFDNLIKNFSLTDTHFSLPDPTAEPGTDEENPQISGKVLVIANLPKEMNFGINVTGVQAHAEVYYKNKKLGNLNLHKSGARSERIEPEDGEAASLRIESEIKNAPLEITDEGVFSDVIQAIIFGGSGVMLKVKALVDVTVSTVLGELVIKKLPAEGVIPVKPISTGGDFSTLKPKVGDLKILSTTKTSLVIEARVNFTNPTLYTAQVPFINIHVLSNDSILGEATARNIKVVQGNNTNILVQATWDPTQRGDEGAQKIGRELLSQYISGYNTTLTFQIHKDSIPYQPKIGEALSRFPIEMPTPRLSNPSDSNDTPKFLDDATFHLLSSTADFTIHSPLQSSTLFIENINATALYNHTEPVGKINYDMPFSVPPGASKSPKLPVDWSLDSVGYEKIRQALGGSLKLDAKGTVKVRLGQWTETIWYVGSGIGASVRL</sequence>
<feature type="compositionally biased region" description="Polar residues" evidence="1">
    <location>
        <begin position="1"/>
        <end position="10"/>
    </location>
</feature>
<accession>A0A8T9B966</accession>
<feature type="compositionally biased region" description="Basic and acidic residues" evidence="1">
    <location>
        <begin position="21"/>
        <end position="31"/>
    </location>
</feature>
<organism evidence="6 7">
    <name type="scientific">Lachnellula arida</name>
    <dbReference type="NCBI Taxonomy" id="1316785"/>
    <lineage>
        <taxon>Eukaryota</taxon>
        <taxon>Fungi</taxon>
        <taxon>Dikarya</taxon>
        <taxon>Ascomycota</taxon>
        <taxon>Pezizomycotina</taxon>
        <taxon>Leotiomycetes</taxon>
        <taxon>Helotiales</taxon>
        <taxon>Lachnaceae</taxon>
        <taxon>Lachnellula</taxon>
    </lineage>
</organism>
<dbReference type="Pfam" id="PF26150">
    <property type="entry name" value="LEA-2_4"/>
    <property type="match status" value="1"/>
</dbReference>